<evidence type="ECO:0000313" key="2">
    <source>
        <dbReference type="Proteomes" id="UP001145114"/>
    </source>
</evidence>
<evidence type="ECO:0000313" key="1">
    <source>
        <dbReference type="EMBL" id="KAJ1672784.1"/>
    </source>
</evidence>
<name>A0ACC1HEL6_9FUNG</name>
<dbReference type="Proteomes" id="UP001145114">
    <property type="component" value="Unassembled WGS sequence"/>
</dbReference>
<organism evidence="1 2">
    <name type="scientific">Spiromyces aspiralis</name>
    <dbReference type="NCBI Taxonomy" id="68401"/>
    <lineage>
        <taxon>Eukaryota</taxon>
        <taxon>Fungi</taxon>
        <taxon>Fungi incertae sedis</taxon>
        <taxon>Zoopagomycota</taxon>
        <taxon>Kickxellomycotina</taxon>
        <taxon>Kickxellomycetes</taxon>
        <taxon>Kickxellales</taxon>
        <taxon>Kickxellaceae</taxon>
        <taxon>Spiromyces</taxon>
    </lineage>
</organism>
<dbReference type="EMBL" id="JAMZIH010007847">
    <property type="protein sequence ID" value="KAJ1672784.1"/>
    <property type="molecule type" value="Genomic_DNA"/>
</dbReference>
<reference evidence="1" key="1">
    <citation type="submission" date="2022-06" db="EMBL/GenBank/DDBJ databases">
        <title>Phylogenomic reconstructions and comparative analyses of Kickxellomycotina fungi.</title>
        <authorList>
            <person name="Reynolds N.K."/>
            <person name="Stajich J.E."/>
            <person name="Barry K."/>
            <person name="Grigoriev I.V."/>
            <person name="Crous P."/>
            <person name="Smith M.E."/>
        </authorList>
    </citation>
    <scope>NUCLEOTIDE SEQUENCE</scope>
    <source>
        <strain evidence="1">RSA 2271</strain>
    </source>
</reference>
<gene>
    <name evidence="1" type="ORF">EV182_006510</name>
</gene>
<keyword evidence="2" id="KW-1185">Reference proteome</keyword>
<accession>A0ACC1HEL6</accession>
<feature type="non-terminal residue" evidence="1">
    <location>
        <position position="1"/>
    </location>
</feature>
<proteinExistence type="predicted"/>
<sequence length="192" mass="21203">DIDSNTWVVYPDTPKLTVLQRRIALGGLISLVIQVSRAYPAEAPQLVARGPPAEVLSINNRINTSESKWDPGLPVRENLRNILGSHIAIPRAPDRDSQGTQSLSQLPHQQLSQGAQPRLECGICYAYKGGEGGNEEPGKICSNAKCAQPYHTTCLIEWLRTNPETKQSLNILFGECPYCDAKMTVMVDHLHY</sequence>
<protein>
    <submittedName>
        <fullName evidence="1">Uncharacterized protein</fullName>
    </submittedName>
</protein>
<comment type="caution">
    <text evidence="1">The sequence shown here is derived from an EMBL/GenBank/DDBJ whole genome shotgun (WGS) entry which is preliminary data.</text>
</comment>